<reference evidence="4 5" key="1">
    <citation type="submission" date="2023-06" db="EMBL/GenBank/DDBJ databases">
        <title>Pelomonas sp. APW6 16S ribosomal RNA gene genome sequencing and assembly.</title>
        <authorList>
            <person name="Woo H."/>
        </authorList>
    </citation>
    <scope>NUCLEOTIDE SEQUENCE [LARGE SCALE GENOMIC DNA]</scope>
    <source>
        <strain evidence="4 5">APW6</strain>
    </source>
</reference>
<proteinExistence type="predicted"/>
<dbReference type="Pfam" id="PF00072">
    <property type="entry name" value="Response_reg"/>
    <property type="match status" value="1"/>
</dbReference>
<dbReference type="InterPro" id="IPR011006">
    <property type="entry name" value="CheY-like_superfamily"/>
</dbReference>
<keyword evidence="1 2" id="KW-0597">Phosphoprotein</keyword>
<dbReference type="Gene3D" id="3.40.50.2300">
    <property type="match status" value="1"/>
</dbReference>
<dbReference type="InterPro" id="IPR001789">
    <property type="entry name" value="Sig_transdc_resp-reg_receiver"/>
</dbReference>
<organism evidence="4 5">
    <name type="scientific">Roseateles subflavus</name>
    <dbReference type="NCBI Taxonomy" id="3053353"/>
    <lineage>
        <taxon>Bacteria</taxon>
        <taxon>Pseudomonadati</taxon>
        <taxon>Pseudomonadota</taxon>
        <taxon>Betaproteobacteria</taxon>
        <taxon>Burkholderiales</taxon>
        <taxon>Sphaerotilaceae</taxon>
        <taxon>Roseateles</taxon>
    </lineage>
</organism>
<dbReference type="PROSITE" id="PS50110">
    <property type="entry name" value="RESPONSE_REGULATORY"/>
    <property type="match status" value="1"/>
</dbReference>
<dbReference type="SUPFAM" id="SSF52172">
    <property type="entry name" value="CheY-like"/>
    <property type="match status" value="1"/>
</dbReference>
<gene>
    <name evidence="4" type="ORF">QRD43_00695</name>
</gene>
<dbReference type="SMART" id="SM00448">
    <property type="entry name" value="REC"/>
    <property type="match status" value="1"/>
</dbReference>
<keyword evidence="5" id="KW-1185">Reference proteome</keyword>
<dbReference type="RefSeq" id="WP_285980543.1">
    <property type="nucleotide sequence ID" value="NZ_JASVDS010000001.1"/>
</dbReference>
<evidence type="ECO:0000256" key="1">
    <source>
        <dbReference type="ARBA" id="ARBA00022553"/>
    </source>
</evidence>
<comment type="caution">
    <text evidence="4">The sequence shown here is derived from an EMBL/GenBank/DDBJ whole genome shotgun (WGS) entry which is preliminary data.</text>
</comment>
<evidence type="ECO:0000256" key="2">
    <source>
        <dbReference type="PROSITE-ProRule" id="PRU00169"/>
    </source>
</evidence>
<name>A0ABT7LC12_9BURK</name>
<dbReference type="Proteomes" id="UP001238603">
    <property type="component" value="Unassembled WGS sequence"/>
</dbReference>
<dbReference type="PANTHER" id="PTHR44591">
    <property type="entry name" value="STRESS RESPONSE REGULATOR PROTEIN 1"/>
    <property type="match status" value="1"/>
</dbReference>
<sequence length="127" mass="13700">MPAKLLIVEDQADIRRLIRWALEDDEYEIQEAANGTAGLEKILSWQPDMVLLDTMMPGGMDGLEVCRQVRAAPGTAKTVIVMLTAKAGSADHEAARTAGADYFLPKPFSPAKLSELLGALLKHKAGP</sequence>
<dbReference type="EMBL" id="JASVDS010000001">
    <property type="protein sequence ID" value="MDL5030406.1"/>
    <property type="molecule type" value="Genomic_DNA"/>
</dbReference>
<feature type="domain" description="Response regulatory" evidence="3">
    <location>
        <begin position="4"/>
        <end position="121"/>
    </location>
</feature>
<protein>
    <submittedName>
        <fullName evidence="4">Response regulator</fullName>
    </submittedName>
</protein>
<evidence type="ECO:0000259" key="3">
    <source>
        <dbReference type="PROSITE" id="PS50110"/>
    </source>
</evidence>
<evidence type="ECO:0000313" key="5">
    <source>
        <dbReference type="Proteomes" id="UP001238603"/>
    </source>
</evidence>
<dbReference type="PANTHER" id="PTHR44591:SF3">
    <property type="entry name" value="RESPONSE REGULATORY DOMAIN-CONTAINING PROTEIN"/>
    <property type="match status" value="1"/>
</dbReference>
<accession>A0ABT7LC12</accession>
<dbReference type="InterPro" id="IPR050595">
    <property type="entry name" value="Bact_response_regulator"/>
</dbReference>
<evidence type="ECO:0000313" key="4">
    <source>
        <dbReference type="EMBL" id="MDL5030406.1"/>
    </source>
</evidence>
<feature type="modified residue" description="4-aspartylphosphate" evidence="2">
    <location>
        <position position="53"/>
    </location>
</feature>